<reference evidence="4 5" key="1">
    <citation type="submission" date="2016-10" db="EMBL/GenBank/DDBJ databases">
        <authorList>
            <person name="de Groot N.N."/>
        </authorList>
    </citation>
    <scope>NUCLEOTIDE SEQUENCE [LARGE SCALE GENOMIC DNA]</scope>
    <source>
        <strain evidence="4 5">DSM 527</strain>
    </source>
</reference>
<dbReference type="Pfam" id="PF16344">
    <property type="entry name" value="FecR_C"/>
    <property type="match status" value="1"/>
</dbReference>
<dbReference type="InterPro" id="IPR012373">
    <property type="entry name" value="Ferrdict_sens_TM"/>
</dbReference>
<evidence type="ECO:0000256" key="1">
    <source>
        <dbReference type="SAM" id="Phobius"/>
    </source>
</evidence>
<keyword evidence="1" id="KW-0472">Membrane</keyword>
<dbReference type="EMBL" id="FNBN01000003">
    <property type="protein sequence ID" value="SDG24611.1"/>
    <property type="molecule type" value="Genomic_DNA"/>
</dbReference>
<dbReference type="AlphaFoldDB" id="A0A1G7SNV0"/>
<keyword evidence="1" id="KW-1133">Transmembrane helix</keyword>
<feature type="domain" description="FecR protein" evidence="2">
    <location>
        <begin position="184"/>
        <end position="278"/>
    </location>
</feature>
<dbReference type="PANTHER" id="PTHR30273">
    <property type="entry name" value="PERIPLASMIC SIGNAL SENSOR AND SIGMA FACTOR ACTIVATOR FECR-RELATED"/>
    <property type="match status" value="1"/>
</dbReference>
<accession>A0A1G7SNV0</accession>
<gene>
    <name evidence="4" type="ORF">SAMN04488121_103948</name>
</gene>
<dbReference type="InterPro" id="IPR006860">
    <property type="entry name" value="FecR"/>
</dbReference>
<sequence length="389" mass="42676">MDEQRIQYLISGFLEGNLSAAEMAELDDFLIDPANRETFVATASRLTEEMQEQAPFDESLEPVLSRVLDVDRTPVTRPGIVPFRFSYWRVAAVVVLAAGIGGYFYWSHNTSKAPQLAQKEAATPAAILPGSNKATLILEDGTTVSLDSTGNQTIRQGNTIVQRNNGQLLYSGQPATAKLSYNILATPKGGQYQVVLPDGTKVWLNAASRLKYPVAFTGSERLVELEGEAYFETVKDAHKPFKVKAGEFEVQVLGTSFDVMAYKDEKNTHTTLISGAVKVASEKESRLLQPGQQAVVNTNAGIGVNTVNTDEVIAWKNGYFSFRDADIAAVMRQLERWYDVTVSYPSGIPKGTFSGEMGRGLTLSEALKILEQTNVNFKIEEGRHIVILP</sequence>
<dbReference type="GO" id="GO:0016989">
    <property type="term" value="F:sigma factor antagonist activity"/>
    <property type="evidence" value="ECO:0007669"/>
    <property type="project" value="TreeGrafter"/>
</dbReference>
<feature type="transmembrane region" description="Helical" evidence="1">
    <location>
        <begin position="87"/>
        <end position="106"/>
    </location>
</feature>
<dbReference type="RefSeq" id="WP_089833883.1">
    <property type="nucleotide sequence ID" value="NZ_FNBN01000003.1"/>
</dbReference>
<dbReference type="STRING" id="104663.SAMN04488121_103948"/>
<dbReference type="PANTHER" id="PTHR30273:SF2">
    <property type="entry name" value="PROTEIN FECR"/>
    <property type="match status" value="1"/>
</dbReference>
<proteinExistence type="predicted"/>
<dbReference type="FunFam" id="2.60.120.1440:FF:000001">
    <property type="entry name" value="Putative anti-sigma factor"/>
    <property type="match status" value="1"/>
</dbReference>
<evidence type="ECO:0000313" key="5">
    <source>
        <dbReference type="Proteomes" id="UP000199045"/>
    </source>
</evidence>
<keyword evidence="1" id="KW-0812">Transmembrane</keyword>
<feature type="domain" description="Protein FecR C-terminal" evidence="3">
    <location>
        <begin position="319"/>
        <end position="386"/>
    </location>
</feature>
<dbReference type="Gene3D" id="3.55.50.30">
    <property type="match status" value="1"/>
</dbReference>
<evidence type="ECO:0000259" key="3">
    <source>
        <dbReference type="Pfam" id="PF16344"/>
    </source>
</evidence>
<organism evidence="4 5">
    <name type="scientific">Chitinophaga filiformis</name>
    <name type="common">Myxococcus filiformis</name>
    <name type="synonym">Flexibacter filiformis</name>
    <dbReference type="NCBI Taxonomy" id="104663"/>
    <lineage>
        <taxon>Bacteria</taxon>
        <taxon>Pseudomonadati</taxon>
        <taxon>Bacteroidota</taxon>
        <taxon>Chitinophagia</taxon>
        <taxon>Chitinophagales</taxon>
        <taxon>Chitinophagaceae</taxon>
        <taxon>Chitinophaga</taxon>
    </lineage>
</organism>
<protein>
    <submittedName>
        <fullName evidence="4">FecR protein</fullName>
    </submittedName>
</protein>
<dbReference type="OrthoDB" id="622631at2"/>
<evidence type="ECO:0000259" key="2">
    <source>
        <dbReference type="Pfam" id="PF04773"/>
    </source>
</evidence>
<evidence type="ECO:0000313" key="4">
    <source>
        <dbReference type="EMBL" id="SDG24611.1"/>
    </source>
</evidence>
<name>A0A1G7SNV0_CHIFI</name>
<dbReference type="Gene3D" id="2.60.120.1440">
    <property type="match status" value="1"/>
</dbReference>
<dbReference type="InterPro" id="IPR032508">
    <property type="entry name" value="FecR_C"/>
</dbReference>
<dbReference type="Pfam" id="PF04773">
    <property type="entry name" value="FecR"/>
    <property type="match status" value="1"/>
</dbReference>
<dbReference type="Proteomes" id="UP000199045">
    <property type="component" value="Unassembled WGS sequence"/>
</dbReference>